<dbReference type="RefSeq" id="WP_264744759.1">
    <property type="nucleotide sequence ID" value="NZ_JAPDHV010000011.1"/>
</dbReference>
<name>A0ABT3HSW5_9FLAO</name>
<dbReference type="Proteomes" id="UP001163719">
    <property type="component" value="Unassembled WGS sequence"/>
</dbReference>
<dbReference type="EMBL" id="JAPDHV010000011">
    <property type="protein sequence ID" value="MCW3162844.1"/>
    <property type="molecule type" value="Genomic_DNA"/>
</dbReference>
<proteinExistence type="predicted"/>
<organism evidence="1 2">
    <name type="scientific">Chryseobacterium oryctis</name>
    <dbReference type="NCBI Taxonomy" id="2952618"/>
    <lineage>
        <taxon>Bacteria</taxon>
        <taxon>Pseudomonadati</taxon>
        <taxon>Bacteroidota</taxon>
        <taxon>Flavobacteriia</taxon>
        <taxon>Flavobacteriales</taxon>
        <taxon>Weeksellaceae</taxon>
        <taxon>Chryseobacterium group</taxon>
        <taxon>Chryseobacterium</taxon>
    </lineage>
</organism>
<gene>
    <name evidence="1" type="ORF">OH806_16350</name>
</gene>
<reference evidence="1" key="1">
    <citation type="submission" date="2022-10" db="EMBL/GenBank/DDBJ databases">
        <title>Chryseobacterium babae sp. nov. isolated from the gut of the beetle Oryctes rhinoceros, and Chryseobacterium kimseyorum sp. nov., isolated from a stick insect rearing cage.</title>
        <authorList>
            <person name="Shelomi M."/>
            <person name="Han C.-J."/>
            <person name="Chen W.-M."/>
            <person name="Chen H.-K."/>
            <person name="Liaw S.-J."/>
            <person name="Muhle E."/>
            <person name="Clermont D."/>
        </authorList>
    </citation>
    <scope>NUCLEOTIDE SEQUENCE</scope>
    <source>
        <strain evidence="1">WLa1L2M3</strain>
    </source>
</reference>
<comment type="caution">
    <text evidence="1">The sequence shown here is derived from an EMBL/GenBank/DDBJ whole genome shotgun (WGS) entry which is preliminary data.</text>
</comment>
<accession>A0ABT3HSW5</accession>
<sequence length="225" mass="25065">MDYDGNSINWSADYTNNLLASIGQGPALSFSQYTGGGYSINNNTLWWWTNPTVANQAGTGKILKFTHQVPENNNSGWEQSVLGFITADVMIVEPSDAAWPKWVGYGILGTAAGISLYLKMEREIDGIEKRDLKPQGVLYQLEATRSGFYPNVRGGTTYLNAGDVWKYGETTTNNRYSEADLTRKGLVMNPIFYGNQSTIKIQEKIMIYGYFFAHGTLPPGNKIFR</sequence>
<protein>
    <submittedName>
        <fullName evidence="1">Uncharacterized protein</fullName>
    </submittedName>
</protein>
<keyword evidence="2" id="KW-1185">Reference proteome</keyword>
<evidence type="ECO:0000313" key="2">
    <source>
        <dbReference type="Proteomes" id="UP001163719"/>
    </source>
</evidence>
<evidence type="ECO:0000313" key="1">
    <source>
        <dbReference type="EMBL" id="MCW3162844.1"/>
    </source>
</evidence>